<protein>
    <submittedName>
        <fullName evidence="2">Uncharacterized protein</fullName>
    </submittedName>
</protein>
<reference evidence="2" key="1">
    <citation type="journal article" date="2021" name="bioRxiv">
        <title>Whole Genome Assembly and Annotation of Northern Wild Rice, Zizania palustris L., Supports a Whole Genome Duplication in the Zizania Genus.</title>
        <authorList>
            <person name="Haas M."/>
            <person name="Kono T."/>
            <person name="Macchietto M."/>
            <person name="Millas R."/>
            <person name="McGilp L."/>
            <person name="Shao M."/>
            <person name="Duquette J."/>
            <person name="Hirsch C.N."/>
            <person name="Kimball J."/>
        </authorList>
    </citation>
    <scope>NUCLEOTIDE SEQUENCE</scope>
    <source>
        <tissue evidence="2">Fresh leaf tissue</tissue>
    </source>
</reference>
<gene>
    <name evidence="2" type="ORF">GUJ93_ZPchr0009g2176</name>
</gene>
<accession>A0A8J5V7V8</accession>
<comment type="caution">
    <text evidence="2">The sequence shown here is derived from an EMBL/GenBank/DDBJ whole genome shotgun (WGS) entry which is preliminary data.</text>
</comment>
<name>A0A8J5V7V8_ZIZPA</name>
<organism evidence="2 3">
    <name type="scientific">Zizania palustris</name>
    <name type="common">Northern wild rice</name>
    <dbReference type="NCBI Taxonomy" id="103762"/>
    <lineage>
        <taxon>Eukaryota</taxon>
        <taxon>Viridiplantae</taxon>
        <taxon>Streptophyta</taxon>
        <taxon>Embryophyta</taxon>
        <taxon>Tracheophyta</taxon>
        <taxon>Spermatophyta</taxon>
        <taxon>Magnoliopsida</taxon>
        <taxon>Liliopsida</taxon>
        <taxon>Poales</taxon>
        <taxon>Poaceae</taxon>
        <taxon>BOP clade</taxon>
        <taxon>Oryzoideae</taxon>
        <taxon>Oryzeae</taxon>
        <taxon>Zizaniinae</taxon>
        <taxon>Zizania</taxon>
    </lineage>
</organism>
<reference evidence="2" key="2">
    <citation type="submission" date="2021-02" db="EMBL/GenBank/DDBJ databases">
        <authorList>
            <person name="Kimball J.A."/>
            <person name="Haas M.W."/>
            <person name="Macchietto M."/>
            <person name="Kono T."/>
            <person name="Duquette J."/>
            <person name="Shao M."/>
        </authorList>
    </citation>
    <scope>NUCLEOTIDE SEQUENCE</scope>
    <source>
        <tissue evidence="2">Fresh leaf tissue</tissue>
    </source>
</reference>
<dbReference type="Proteomes" id="UP000729402">
    <property type="component" value="Unassembled WGS sequence"/>
</dbReference>
<evidence type="ECO:0000313" key="2">
    <source>
        <dbReference type="EMBL" id="KAG8050461.1"/>
    </source>
</evidence>
<evidence type="ECO:0000313" key="3">
    <source>
        <dbReference type="Proteomes" id="UP000729402"/>
    </source>
</evidence>
<dbReference type="AlphaFoldDB" id="A0A8J5V7V8"/>
<evidence type="ECO:0000256" key="1">
    <source>
        <dbReference type="SAM" id="MobiDB-lite"/>
    </source>
</evidence>
<proteinExistence type="predicted"/>
<keyword evidence="3" id="KW-1185">Reference proteome</keyword>
<feature type="region of interest" description="Disordered" evidence="1">
    <location>
        <begin position="30"/>
        <end position="50"/>
    </location>
</feature>
<feature type="region of interest" description="Disordered" evidence="1">
    <location>
        <begin position="77"/>
        <end position="97"/>
    </location>
</feature>
<dbReference type="EMBL" id="JAAALK010000289">
    <property type="protein sequence ID" value="KAG8050461.1"/>
    <property type="molecule type" value="Genomic_DNA"/>
</dbReference>
<sequence>MNATWKIDVSDGEGLWTFDAAEAPASTLPPAITRHRHPLPPSEATPPMLGWGGLPKAATTLLKLFVEVPPSPPPLVGSVPKTLFSSSDTSGLPCGVH</sequence>